<evidence type="ECO:0000313" key="2">
    <source>
        <dbReference type="Proteomes" id="UP000182135"/>
    </source>
</evidence>
<evidence type="ECO:0000313" key="1">
    <source>
        <dbReference type="EMBL" id="SFF68544.1"/>
    </source>
</evidence>
<proteinExistence type="predicted"/>
<reference evidence="1 2" key="1">
    <citation type="submission" date="2016-10" db="EMBL/GenBank/DDBJ databases">
        <authorList>
            <person name="de Groot N.N."/>
        </authorList>
    </citation>
    <scope>NUCLEOTIDE SEQUENCE [LARGE SCALE GENOMIC DNA]</scope>
    <source>
        <strain evidence="1 2">NLAE-zl-G419</strain>
    </source>
</reference>
<protein>
    <submittedName>
        <fullName evidence="1">Uncharacterized protein</fullName>
    </submittedName>
</protein>
<dbReference type="EMBL" id="FOOE01000006">
    <property type="protein sequence ID" value="SFF68544.1"/>
    <property type="molecule type" value="Genomic_DNA"/>
</dbReference>
<dbReference type="STRING" id="1529.SAMN04487885_106147"/>
<gene>
    <name evidence="1" type="ORF">SAMN04487885_106147</name>
</gene>
<organism evidence="1 2">
    <name type="scientific">Clostridium cadaveris</name>
    <dbReference type="NCBI Taxonomy" id="1529"/>
    <lineage>
        <taxon>Bacteria</taxon>
        <taxon>Bacillati</taxon>
        <taxon>Bacillota</taxon>
        <taxon>Clostridia</taxon>
        <taxon>Eubacteriales</taxon>
        <taxon>Clostridiaceae</taxon>
        <taxon>Clostridium</taxon>
    </lineage>
</organism>
<dbReference type="GeneID" id="90545266"/>
<sequence>MSYVDSTYYKDTFGGTILPEDHIKQKLERASDQIDTLTYNRIVGKGFENLANFQQDKIKKAVCIHAEFIEQYGEYINMPLSGFSAGSTSVSFNANKVNGITTTQEVLNYLSQTGLTCRRI</sequence>
<keyword evidence="2" id="KW-1185">Reference proteome</keyword>
<dbReference type="AlphaFoldDB" id="A0A1I2KNH7"/>
<name>A0A1I2KNH7_9CLOT</name>
<accession>A0A1I2KNH7</accession>
<dbReference type="RefSeq" id="WP_074845052.1">
    <property type="nucleotide sequence ID" value="NZ_BAAACD010000023.1"/>
</dbReference>
<dbReference type="Proteomes" id="UP000182135">
    <property type="component" value="Unassembled WGS sequence"/>
</dbReference>
<dbReference type="OrthoDB" id="1652136at2"/>